<accession>A0A8J7FEV8</accession>
<name>A0A8J7FEV8_9GAMM</name>
<reference evidence="1" key="1">
    <citation type="submission" date="2020-10" db="EMBL/GenBank/DDBJ databases">
        <title>Bacterium isolated from coastal waters sediment.</title>
        <authorList>
            <person name="Chen R.-J."/>
            <person name="Lu D.-C."/>
            <person name="Zhu K.-L."/>
            <person name="Du Z.-J."/>
        </authorList>
    </citation>
    <scope>NUCLEOTIDE SEQUENCE</scope>
    <source>
        <strain evidence="1">N1Y112</strain>
    </source>
</reference>
<dbReference type="EMBL" id="JADEYS010000001">
    <property type="protein sequence ID" value="MBE9395918.1"/>
    <property type="molecule type" value="Genomic_DNA"/>
</dbReference>
<comment type="caution">
    <text evidence="1">The sequence shown here is derived from an EMBL/GenBank/DDBJ whole genome shotgun (WGS) entry which is preliminary data.</text>
</comment>
<dbReference type="InterPro" id="IPR021890">
    <property type="entry name" value="DUF3501"/>
</dbReference>
<dbReference type="RefSeq" id="WP_193951472.1">
    <property type="nucleotide sequence ID" value="NZ_JADEYS010000001.1"/>
</dbReference>
<protein>
    <submittedName>
        <fullName evidence="1">DUF3501 family protein</fullName>
    </submittedName>
</protein>
<evidence type="ECO:0000313" key="2">
    <source>
        <dbReference type="Proteomes" id="UP000640333"/>
    </source>
</evidence>
<dbReference type="Proteomes" id="UP000640333">
    <property type="component" value="Unassembled WGS sequence"/>
</dbReference>
<gene>
    <name evidence="1" type="ORF">IOQ59_01450</name>
</gene>
<evidence type="ECO:0000313" key="1">
    <source>
        <dbReference type="EMBL" id="MBE9395918.1"/>
    </source>
</evidence>
<keyword evidence="2" id="KW-1185">Reference proteome</keyword>
<organism evidence="1 2">
    <name type="scientific">Pontibacterium sinense</name>
    <dbReference type="NCBI Taxonomy" id="2781979"/>
    <lineage>
        <taxon>Bacteria</taxon>
        <taxon>Pseudomonadati</taxon>
        <taxon>Pseudomonadota</taxon>
        <taxon>Gammaproteobacteria</taxon>
        <taxon>Oceanospirillales</taxon>
        <taxon>Oceanospirillaceae</taxon>
        <taxon>Pontibacterium</taxon>
    </lineage>
</organism>
<sequence length="195" mass="23009">MNKLTRDDLLSLEAYATCRDQFRRDVMTHKACRQIQLGEHIRLLFEDRLTMQYQIQEMLRVERIFEADAIQEELDTYNPLIPDGNNWKATMMIEYSDVDERRKALSELIGVERKLWIRVNGYEPVYAIADEDLERDNDEKTSSVHFLRFELPSKVMKSVMNAKTGVRMGVDHPGYYVDMDMPDQSRIALLKDLNR</sequence>
<proteinExistence type="predicted"/>
<dbReference type="AlphaFoldDB" id="A0A8J7FEV8"/>
<dbReference type="Pfam" id="PF12007">
    <property type="entry name" value="DUF3501"/>
    <property type="match status" value="1"/>
</dbReference>